<dbReference type="CDD" id="cd22919">
    <property type="entry name" value="HFD_CENP-S"/>
    <property type="match status" value="1"/>
</dbReference>
<dbReference type="GO" id="GO:0071821">
    <property type="term" value="C:FANCM-MHF complex"/>
    <property type="evidence" value="ECO:0007669"/>
    <property type="project" value="InterPro"/>
</dbReference>
<dbReference type="InterPro" id="IPR029003">
    <property type="entry name" value="CENP-S/Mhf1"/>
</dbReference>
<dbReference type="PANTHER" id="PTHR22980">
    <property type="entry name" value="CORTISTATIN"/>
    <property type="match status" value="1"/>
</dbReference>
<keyword evidence="4" id="KW-0238">DNA-binding</keyword>
<feature type="compositionally biased region" description="Basic residues" evidence="6">
    <location>
        <begin position="108"/>
        <end position="120"/>
    </location>
</feature>
<dbReference type="GO" id="GO:0031297">
    <property type="term" value="P:replication fork processing"/>
    <property type="evidence" value="ECO:0007669"/>
    <property type="project" value="TreeGrafter"/>
</dbReference>
<dbReference type="PANTHER" id="PTHR22980:SF0">
    <property type="entry name" value="CENTROMERE PROTEIN S"/>
    <property type="match status" value="1"/>
</dbReference>
<evidence type="ECO:0000313" key="8">
    <source>
        <dbReference type="Proteomes" id="UP000440578"/>
    </source>
</evidence>
<evidence type="ECO:0000256" key="3">
    <source>
        <dbReference type="ARBA" id="ARBA00022763"/>
    </source>
</evidence>
<dbReference type="GO" id="GO:0003682">
    <property type="term" value="F:chromatin binding"/>
    <property type="evidence" value="ECO:0007669"/>
    <property type="project" value="TreeGrafter"/>
</dbReference>
<dbReference type="GO" id="GO:0003677">
    <property type="term" value="F:DNA binding"/>
    <property type="evidence" value="ECO:0007669"/>
    <property type="project" value="UniProtKB-KW"/>
</dbReference>
<evidence type="ECO:0000256" key="6">
    <source>
        <dbReference type="SAM" id="MobiDB-lite"/>
    </source>
</evidence>
<dbReference type="Pfam" id="PF15630">
    <property type="entry name" value="CENP-S"/>
    <property type="match status" value="1"/>
</dbReference>
<gene>
    <name evidence="7" type="primary">CENPS_2</name>
    <name evidence="7" type="ORF">FJT64_025688</name>
</gene>
<organism evidence="7 8">
    <name type="scientific">Amphibalanus amphitrite</name>
    <name type="common">Striped barnacle</name>
    <name type="synonym">Balanus amphitrite</name>
    <dbReference type="NCBI Taxonomy" id="1232801"/>
    <lineage>
        <taxon>Eukaryota</taxon>
        <taxon>Metazoa</taxon>
        <taxon>Ecdysozoa</taxon>
        <taxon>Arthropoda</taxon>
        <taxon>Crustacea</taxon>
        <taxon>Multicrustacea</taxon>
        <taxon>Cirripedia</taxon>
        <taxon>Thoracica</taxon>
        <taxon>Thoracicalcarea</taxon>
        <taxon>Balanomorpha</taxon>
        <taxon>Balanoidea</taxon>
        <taxon>Balanidae</taxon>
        <taxon>Amphibalaninae</taxon>
        <taxon>Amphibalanus</taxon>
    </lineage>
</organism>
<name>A0A6A4WEZ7_AMPAM</name>
<keyword evidence="3" id="KW-0227">DNA damage</keyword>
<feature type="region of interest" description="Disordered" evidence="6">
    <location>
        <begin position="101"/>
        <end position="146"/>
    </location>
</feature>
<dbReference type="EMBL" id="VIIS01001083">
    <property type="protein sequence ID" value="KAF0302200.1"/>
    <property type="molecule type" value="Genomic_DNA"/>
</dbReference>
<accession>A0A6A4WEZ7</accession>
<dbReference type="Proteomes" id="UP000440578">
    <property type="component" value="Unassembled WGS sequence"/>
</dbReference>
<sequence>MPEASREDDSPHVQQLRAALHYAIGRICDDVAAERGTPFRRTVVATLTEAALSQAAVMARDLELFAQHARRAAVCADDVKLLVRRSPTLSAQLQREARRLAAHAKVAKERRRAQRGRRGARGAGRGASAAADPRTATDAGEVMELE</sequence>
<comment type="similarity">
    <text evidence="1">Belongs to the TAF9 family. CENP-S/MHF1 subfamily.</text>
</comment>
<dbReference type="SUPFAM" id="SSF47113">
    <property type="entry name" value="Histone-fold"/>
    <property type="match status" value="1"/>
</dbReference>
<comment type="caution">
    <text evidence="7">The sequence shown here is derived from an EMBL/GenBank/DDBJ whole genome shotgun (WGS) entry which is preliminary data.</text>
</comment>
<protein>
    <recommendedName>
        <fullName evidence="2">Centromere protein S</fullName>
    </recommendedName>
</protein>
<keyword evidence="5" id="KW-0234">DNA repair</keyword>
<dbReference type="Gene3D" id="1.10.20.10">
    <property type="entry name" value="Histone, subunit A"/>
    <property type="match status" value="1"/>
</dbReference>
<evidence type="ECO:0000313" key="7">
    <source>
        <dbReference type="EMBL" id="KAF0302200.1"/>
    </source>
</evidence>
<proteinExistence type="inferred from homology"/>
<keyword evidence="8" id="KW-1185">Reference proteome</keyword>
<dbReference type="GO" id="GO:0046982">
    <property type="term" value="F:protein heterodimerization activity"/>
    <property type="evidence" value="ECO:0007669"/>
    <property type="project" value="InterPro"/>
</dbReference>
<evidence type="ECO:0000256" key="5">
    <source>
        <dbReference type="ARBA" id="ARBA00023204"/>
    </source>
</evidence>
<evidence type="ECO:0000256" key="4">
    <source>
        <dbReference type="ARBA" id="ARBA00023125"/>
    </source>
</evidence>
<reference evidence="7 8" key="1">
    <citation type="submission" date="2019-07" db="EMBL/GenBank/DDBJ databases">
        <title>Draft genome assembly of a fouling barnacle, Amphibalanus amphitrite (Darwin, 1854): The first reference genome for Thecostraca.</title>
        <authorList>
            <person name="Kim W."/>
        </authorList>
    </citation>
    <scope>NUCLEOTIDE SEQUENCE [LARGE SCALE GENOMIC DNA]</scope>
    <source>
        <strain evidence="7">SNU_AA5</strain>
        <tissue evidence="7">Soma without cirri and trophi</tissue>
    </source>
</reference>
<dbReference type="GO" id="GO:0000712">
    <property type="term" value="P:resolution of meiotic recombination intermediates"/>
    <property type="evidence" value="ECO:0007669"/>
    <property type="project" value="TreeGrafter"/>
</dbReference>
<evidence type="ECO:0000256" key="1">
    <source>
        <dbReference type="ARBA" id="ARBA00006612"/>
    </source>
</evidence>
<dbReference type="InterPro" id="IPR009072">
    <property type="entry name" value="Histone-fold"/>
</dbReference>
<dbReference type="OrthoDB" id="1872155at2759"/>
<dbReference type="GO" id="GO:0006281">
    <property type="term" value="P:DNA repair"/>
    <property type="evidence" value="ECO:0007669"/>
    <property type="project" value="UniProtKB-KW"/>
</dbReference>
<dbReference type="AlphaFoldDB" id="A0A6A4WEZ7"/>
<evidence type="ECO:0000256" key="2">
    <source>
        <dbReference type="ARBA" id="ARBA00016400"/>
    </source>
</evidence>